<accession>A0A175WAQ3</accession>
<protein>
    <submittedName>
        <fullName evidence="1">Uncharacterized protein</fullName>
    </submittedName>
</protein>
<gene>
    <name evidence="1" type="ORF">MMYC01_201894</name>
</gene>
<proteinExistence type="predicted"/>
<sequence>MTSFRVLDNEALHDVSKLANRVQLRLHKWDKLVVAYSRRYLSVATDNLPAMSGLAQVIADQQPGDEYLTGVWKGNLLKGLSWFPYKSRWLEIVGAEAWPPGPVDTGILSWLWRVAYHHWL</sequence>
<dbReference type="VEuPathDB" id="FungiDB:MMYC01_201894"/>
<dbReference type="AlphaFoldDB" id="A0A175WAQ3"/>
<dbReference type="EMBL" id="LCTW02000049">
    <property type="protein sequence ID" value="KXX80838.1"/>
    <property type="molecule type" value="Genomic_DNA"/>
</dbReference>
<keyword evidence="2" id="KW-1185">Reference proteome</keyword>
<reference evidence="1 2" key="1">
    <citation type="journal article" date="2016" name="Genome Announc.">
        <title>Genome Sequence of Madurella mycetomatis mm55, Isolated from a Human Mycetoma Case in Sudan.</title>
        <authorList>
            <person name="Smit S."/>
            <person name="Derks M.F."/>
            <person name="Bervoets S."/>
            <person name="Fahal A."/>
            <person name="van Leeuwen W."/>
            <person name="van Belkum A."/>
            <person name="van de Sande W.W."/>
        </authorList>
    </citation>
    <scope>NUCLEOTIDE SEQUENCE [LARGE SCALE GENOMIC DNA]</scope>
    <source>
        <strain evidence="2">mm55</strain>
    </source>
</reference>
<organism evidence="1 2">
    <name type="scientific">Madurella mycetomatis</name>
    <dbReference type="NCBI Taxonomy" id="100816"/>
    <lineage>
        <taxon>Eukaryota</taxon>
        <taxon>Fungi</taxon>
        <taxon>Dikarya</taxon>
        <taxon>Ascomycota</taxon>
        <taxon>Pezizomycotina</taxon>
        <taxon>Sordariomycetes</taxon>
        <taxon>Sordariomycetidae</taxon>
        <taxon>Sordariales</taxon>
        <taxon>Sordariales incertae sedis</taxon>
        <taxon>Madurella</taxon>
    </lineage>
</organism>
<dbReference type="PANTHER" id="PTHR33112:SF16">
    <property type="entry name" value="HETEROKARYON INCOMPATIBILITY DOMAIN-CONTAINING PROTEIN"/>
    <property type="match status" value="1"/>
</dbReference>
<evidence type="ECO:0000313" key="2">
    <source>
        <dbReference type="Proteomes" id="UP000078237"/>
    </source>
</evidence>
<dbReference type="Proteomes" id="UP000078237">
    <property type="component" value="Unassembled WGS sequence"/>
</dbReference>
<name>A0A175WAQ3_9PEZI</name>
<comment type="caution">
    <text evidence="1">The sequence shown here is derived from an EMBL/GenBank/DDBJ whole genome shotgun (WGS) entry which is preliminary data.</text>
</comment>
<evidence type="ECO:0000313" key="1">
    <source>
        <dbReference type="EMBL" id="KXX80838.1"/>
    </source>
</evidence>
<dbReference type="PANTHER" id="PTHR33112">
    <property type="entry name" value="DOMAIN PROTEIN, PUTATIVE-RELATED"/>
    <property type="match status" value="1"/>
</dbReference>
<dbReference type="OrthoDB" id="5347061at2759"/>